<dbReference type="PANTHER" id="PTHR22683">
    <property type="entry name" value="SPORULATION PROTEIN RELATED"/>
    <property type="match status" value="1"/>
</dbReference>
<evidence type="ECO:0000256" key="10">
    <source>
        <dbReference type="SAM" id="MobiDB-lite"/>
    </source>
</evidence>
<feature type="compositionally biased region" description="Basic and acidic residues" evidence="10">
    <location>
        <begin position="1047"/>
        <end position="1067"/>
    </location>
</feature>
<keyword evidence="2" id="KW-1003">Cell membrane</keyword>
<evidence type="ECO:0000256" key="3">
    <source>
        <dbReference type="ARBA" id="ARBA00022692"/>
    </source>
</evidence>
<keyword evidence="7 11" id="KW-1133">Transmembrane helix</keyword>
<keyword evidence="4" id="KW-0677">Repeat</keyword>
<keyword evidence="13" id="KW-0131">Cell cycle</keyword>
<feature type="region of interest" description="Disordered" evidence="10">
    <location>
        <begin position="1"/>
        <end position="20"/>
    </location>
</feature>
<dbReference type="OrthoDB" id="9807790at2"/>
<evidence type="ECO:0000256" key="6">
    <source>
        <dbReference type="ARBA" id="ARBA00022840"/>
    </source>
</evidence>
<keyword evidence="13" id="KW-0132">Cell division</keyword>
<dbReference type="PANTHER" id="PTHR22683:SF1">
    <property type="entry name" value="TYPE VII SECRETION SYSTEM PROTEIN ESSC"/>
    <property type="match status" value="1"/>
</dbReference>
<feature type="transmembrane region" description="Helical" evidence="11">
    <location>
        <begin position="39"/>
        <end position="60"/>
    </location>
</feature>
<keyword evidence="8 11" id="KW-0472">Membrane</keyword>
<evidence type="ECO:0000256" key="2">
    <source>
        <dbReference type="ARBA" id="ARBA00022475"/>
    </source>
</evidence>
<geneLocation type="plasmid" evidence="13">
    <name>pMKMS01</name>
</geneLocation>
<dbReference type="InterPro" id="IPR002543">
    <property type="entry name" value="FtsK_dom"/>
</dbReference>
<feature type="transmembrane region" description="Helical" evidence="11">
    <location>
        <begin position="67"/>
        <end position="87"/>
    </location>
</feature>
<dbReference type="GO" id="GO:0005524">
    <property type="term" value="F:ATP binding"/>
    <property type="evidence" value="ECO:0007669"/>
    <property type="project" value="UniProtKB-UniRule"/>
</dbReference>
<dbReference type="Pfam" id="PF01580">
    <property type="entry name" value="FtsK_SpoIIIE"/>
    <property type="match status" value="3"/>
</dbReference>
<feature type="binding site" evidence="9">
    <location>
        <begin position="878"/>
        <end position="885"/>
    </location>
    <ligand>
        <name>ATP</name>
        <dbReference type="ChEBI" id="CHEBI:30616"/>
    </ligand>
</feature>
<reference evidence="13" key="1">
    <citation type="submission" date="2006-12" db="EMBL/GenBank/DDBJ databases">
        <title>Complete sequence of plasmid pMKMS01 of Mycobacterium sp. KMS.</title>
        <authorList>
            <consortium name="US DOE Joint Genome Institute"/>
            <person name="Copeland A."/>
            <person name="Lucas S."/>
            <person name="Lapidus A."/>
            <person name="Barry K."/>
            <person name="Detter J.C."/>
            <person name="Glavina del Rio T."/>
            <person name="Hammon N."/>
            <person name="Israni S."/>
            <person name="Dalin E."/>
            <person name="Tice H."/>
            <person name="Pitluck S."/>
            <person name="Kiss H."/>
            <person name="Brettin T."/>
            <person name="Bruce D."/>
            <person name="Han C."/>
            <person name="Tapia R."/>
            <person name="Gilna P."/>
            <person name="Schmutz J."/>
            <person name="Larimer F."/>
            <person name="Land M."/>
            <person name="Hauser L."/>
            <person name="Kyrpides N."/>
            <person name="Mikhailova N."/>
            <person name="Miller C.D."/>
            <person name="Richardson P."/>
        </authorList>
    </citation>
    <scope>NUCLEOTIDE SEQUENCE [LARGE SCALE GENOMIC DNA]</scope>
    <source>
        <strain evidence="13">KMS</strain>
        <plasmid evidence="13">pMKMS01</plasmid>
    </source>
</reference>
<feature type="domain" description="FtsK" evidence="12">
    <location>
        <begin position="861"/>
        <end position="1052"/>
    </location>
</feature>
<evidence type="ECO:0000256" key="7">
    <source>
        <dbReference type="ARBA" id="ARBA00022989"/>
    </source>
</evidence>
<evidence type="ECO:0000256" key="8">
    <source>
        <dbReference type="ARBA" id="ARBA00023136"/>
    </source>
</evidence>
<dbReference type="InterPro" id="IPR027417">
    <property type="entry name" value="P-loop_NTPase"/>
</dbReference>
<evidence type="ECO:0000259" key="12">
    <source>
        <dbReference type="PROSITE" id="PS50901"/>
    </source>
</evidence>
<dbReference type="InterPro" id="IPR023837">
    <property type="entry name" value="EccCb-like_Actinobacteria"/>
</dbReference>
<gene>
    <name evidence="13" type="ordered locus">Mkms_5772</name>
</gene>
<dbReference type="NCBIfam" id="TIGR03925">
    <property type="entry name" value="T7SS_EccC_b"/>
    <property type="match status" value="1"/>
</dbReference>
<dbReference type="GO" id="GO:0051301">
    <property type="term" value="P:cell division"/>
    <property type="evidence" value="ECO:0007669"/>
    <property type="project" value="UniProtKB-KW"/>
</dbReference>
<organism evidence="13">
    <name type="scientific">Mycobacterium sp. (strain KMS)</name>
    <dbReference type="NCBI Taxonomy" id="189918"/>
    <lineage>
        <taxon>Bacteria</taxon>
        <taxon>Bacillati</taxon>
        <taxon>Actinomycetota</taxon>
        <taxon>Actinomycetes</taxon>
        <taxon>Mycobacteriales</taxon>
        <taxon>Mycobacteriaceae</taxon>
        <taxon>Mycobacterium</taxon>
    </lineage>
</organism>
<evidence type="ECO:0000256" key="9">
    <source>
        <dbReference type="PROSITE-ProRule" id="PRU00289"/>
    </source>
</evidence>
<keyword evidence="6 9" id="KW-0067">ATP-binding</keyword>
<dbReference type="InterPro" id="IPR050206">
    <property type="entry name" value="FtsK/SpoIIIE/SftA"/>
</dbReference>
<feature type="binding site" evidence="9">
    <location>
        <begin position="1168"/>
        <end position="1175"/>
    </location>
    <ligand>
        <name>ATP</name>
        <dbReference type="ChEBI" id="CHEBI:30616"/>
    </ligand>
</feature>
<evidence type="ECO:0000313" key="13">
    <source>
        <dbReference type="EMBL" id="ABL94947.1"/>
    </source>
</evidence>
<accession>A1UQ39</accession>
<name>A1UQ39_MYCSK</name>
<feature type="domain" description="FtsK" evidence="12">
    <location>
        <begin position="1151"/>
        <end position="1336"/>
    </location>
</feature>
<dbReference type="GO" id="GO:0005886">
    <property type="term" value="C:plasma membrane"/>
    <property type="evidence" value="ECO:0007669"/>
    <property type="project" value="UniProtKB-SubCell"/>
</dbReference>
<evidence type="ECO:0000256" key="4">
    <source>
        <dbReference type="ARBA" id="ARBA00022737"/>
    </source>
</evidence>
<dbReference type="InterPro" id="IPR023836">
    <property type="entry name" value="EccCa-like_Actinobacteria"/>
</dbReference>
<proteinExistence type="predicted"/>
<dbReference type="PROSITE" id="PS50901">
    <property type="entry name" value="FTSK"/>
    <property type="match status" value="3"/>
</dbReference>
<evidence type="ECO:0000256" key="1">
    <source>
        <dbReference type="ARBA" id="ARBA00004651"/>
    </source>
</evidence>
<dbReference type="NCBIfam" id="TIGR03924">
    <property type="entry name" value="T7SS_EccC_a"/>
    <property type="match status" value="1"/>
</dbReference>
<feature type="region of interest" description="Disordered" evidence="10">
    <location>
        <begin position="1047"/>
        <end position="1071"/>
    </location>
</feature>
<protein>
    <submittedName>
        <fullName evidence="13">Cell divisionFtsK/SpoIIIE</fullName>
    </submittedName>
</protein>
<dbReference type="GO" id="GO:0003677">
    <property type="term" value="F:DNA binding"/>
    <property type="evidence" value="ECO:0007669"/>
    <property type="project" value="InterPro"/>
</dbReference>
<evidence type="ECO:0000256" key="11">
    <source>
        <dbReference type="SAM" id="Phobius"/>
    </source>
</evidence>
<sequence>MTTQQFRRPGPIARPPATAGGKIAIDPPIPAPIPPPRSVWGIVLPIVLIVGVIGFIVAMYMSGMRSFASGFGIFGIMMLIGMAGMLFRGRGAAQKMSWGELRQYRANYFARQDDVRDEIEVQRRAQFDHREHFHWDPAKLVAAVGTERMWERSPSSDEFGEVRVGVGKVKLAMTIEKPKIPEASQIEPATGHALRKFLLEQEYIDDMAKVIWLQRFAGVSFIGDMDEARALLRAMVCQLAAFHSPADLQILVVSDAPSVWDWTKWLPHIQHHSKRDGCGERRLLFSSPAQLEEFFDEAELPRSEWTPPASGLHGAGNTVLPFRVIIDDNCGTPEDWAGLTGSAGYAGTCFVRLAPSVPPPSPHDAFGTKSWIGFSPETTYRLVGGALRKRLPAEDLTPFSGVQHPSSDELDDAFYAKADQLSITAAERFARAMARFRASGGVTTVTDSGHQQRTLLDSVGVRDPRNLDVDRLWSPRRSQGPEWMRFPVGLDESGQVVDLDLKEGSQQGMGMHSLFIGTTGAGKSEGIITEVASMALTHSPEVANVVFFDFKLKSAAGVLEQFPHVVASVSNLGDERHLVGRMYEALEGELDRRGALCNAAGPDVVDLTVYNQRRLTDPSLPPVPVLWVIADEYQELLSDRDWGDKFRSLFWRIMRQGRAYHMFLQLVGQTVDTQKLRDIRKLLGFTIAGRTGTEEDSREALGVGIAAKIDEKGAEGTAFLRVAQRQPRQFRFFYSSADFVPQTGPDDSRPLEAGTWFEPRAFTAEEAADIDGLLAEPVERDAAPTPVPEAASVKIIDAVIGSLQATGAAPPRQLWLPPLGAPPAADDLVARLRGKPWDVDYGQNPGLVLPVALEDRPRQHRQDVCYLNMLESSALIVGAPRMGHTNAVMTMITAGALMYRPERVQFYCIAASGPQLAALNDLPHVAAVAALHDTEGVTRLLATVRGIVEERERLFATRGLDMEQVREAKFGPNPTDIGVSGGDVVLVIDGWGNFNDANQKWVDQVMSLMRAGNYGVRTIVTHTSYLSKINTQVKNLSTERIELRMTDERESELGRRDPTVNRGKEVPNKPGHGLSAAGFHIMVGEPVLANDPSGRIDARGVGAVVRRVAGVEKFAEVKRLPEMVPLSDVLARVNGGAQRDLVPFGLSESDLGPAYVDFAENPHALVVGRAQSGRSAFLRTMMHSVMAHYSPDEATIVLIDPRRRHMGVVPEDTWLSRYAYTLTDIRKAAGELAELFDRRTPPPGTSPTEMLSRQFWTGRKIFVFADDVTSWNSAENPLMQLASYVETADQLGMHIIAAADIKLWSFQASGNSMLGRLAGALQPTIILDGRRENGPIISGVYAEPQRQGKGIYVHPGGTTDGVLVAWTPEPVRATSGRHSSPMGRPS</sequence>
<keyword evidence="13" id="KW-0614">Plasmid</keyword>
<dbReference type="SUPFAM" id="SSF52540">
    <property type="entry name" value="P-loop containing nucleoside triphosphate hydrolases"/>
    <property type="match status" value="2"/>
</dbReference>
<keyword evidence="5 9" id="KW-0547">Nucleotide-binding</keyword>
<keyword evidence="3 11" id="KW-0812">Transmembrane</keyword>
<evidence type="ECO:0000256" key="5">
    <source>
        <dbReference type="ARBA" id="ARBA00022741"/>
    </source>
</evidence>
<feature type="binding site" evidence="9">
    <location>
        <begin position="517"/>
        <end position="524"/>
    </location>
    <ligand>
        <name>ATP</name>
        <dbReference type="ChEBI" id="CHEBI:30616"/>
    </ligand>
</feature>
<dbReference type="HOGENOM" id="CLU_003134_1_1_11"/>
<dbReference type="KEGG" id="mkm:Mkms_5772"/>
<feature type="domain" description="FtsK" evidence="12">
    <location>
        <begin position="494"/>
        <end position="698"/>
    </location>
</feature>
<dbReference type="EMBL" id="CP000519">
    <property type="protein sequence ID" value="ABL94947.1"/>
    <property type="molecule type" value="Genomic_DNA"/>
</dbReference>
<comment type="subcellular location">
    <subcellularLocation>
        <location evidence="1">Cell membrane</location>
        <topology evidence="1">Multi-pass membrane protein</topology>
    </subcellularLocation>
</comment>
<dbReference type="Gene3D" id="3.40.50.300">
    <property type="entry name" value="P-loop containing nucleotide triphosphate hydrolases"/>
    <property type="match status" value="4"/>
</dbReference>